<protein>
    <submittedName>
        <fullName evidence="1">Uncharacterized protein</fullName>
    </submittedName>
</protein>
<reference evidence="1 2" key="1">
    <citation type="submission" date="2017-02" db="EMBL/GenBank/DDBJ databases">
        <authorList>
            <person name="Peterson S.W."/>
        </authorList>
    </citation>
    <scope>NUCLEOTIDE SEQUENCE [LARGE SCALE GENOMIC DNA]</scope>
    <source>
        <strain evidence="1 2">DSM 18108</strain>
    </source>
</reference>
<proteinExistence type="predicted"/>
<sequence length="44" mass="4817">MQIVADFNISPAYKKGFITVHDVNLYVPAFLTSGTRSGRVTSTL</sequence>
<keyword evidence="2" id="KW-1185">Reference proteome</keyword>
<gene>
    <name evidence="1" type="ORF">SAMN05660461_2965</name>
</gene>
<organism evidence="1 2">
    <name type="scientific">Chitinophaga ginsengisegetis</name>
    <dbReference type="NCBI Taxonomy" id="393003"/>
    <lineage>
        <taxon>Bacteria</taxon>
        <taxon>Pseudomonadati</taxon>
        <taxon>Bacteroidota</taxon>
        <taxon>Chitinophagia</taxon>
        <taxon>Chitinophagales</taxon>
        <taxon>Chitinophagaceae</taxon>
        <taxon>Chitinophaga</taxon>
    </lineage>
</organism>
<dbReference type="Proteomes" id="UP000190166">
    <property type="component" value="Unassembled WGS sequence"/>
</dbReference>
<dbReference type="EMBL" id="FUZZ01000002">
    <property type="protein sequence ID" value="SKD04907.1"/>
    <property type="molecule type" value="Genomic_DNA"/>
</dbReference>
<accession>A0A1T5NX12</accession>
<evidence type="ECO:0000313" key="2">
    <source>
        <dbReference type="Proteomes" id="UP000190166"/>
    </source>
</evidence>
<dbReference type="STRING" id="393003.SAMN05660461_2965"/>
<evidence type="ECO:0000313" key="1">
    <source>
        <dbReference type="EMBL" id="SKD04907.1"/>
    </source>
</evidence>
<dbReference type="AlphaFoldDB" id="A0A1T5NX12"/>
<name>A0A1T5NX12_9BACT</name>